<feature type="non-terminal residue" evidence="2">
    <location>
        <position position="1"/>
    </location>
</feature>
<dbReference type="EMBL" id="GBEZ01007658">
    <property type="protein sequence ID" value="JAC77818.1"/>
    <property type="molecule type" value="Transcribed_RNA"/>
</dbReference>
<dbReference type="AlphaFoldDB" id="A0A061S0Q2"/>
<feature type="unsure residue" description="I or L" evidence="2">
    <location>
        <position position="11"/>
    </location>
</feature>
<proteinExistence type="predicted"/>
<gene>
    <name evidence="2" type="ORF">TSPGSL018_16704</name>
</gene>
<organism evidence="2">
    <name type="scientific">Tetraselmis sp. GSL018</name>
    <dbReference type="NCBI Taxonomy" id="582737"/>
    <lineage>
        <taxon>Eukaryota</taxon>
        <taxon>Viridiplantae</taxon>
        <taxon>Chlorophyta</taxon>
        <taxon>core chlorophytes</taxon>
        <taxon>Chlorodendrophyceae</taxon>
        <taxon>Chlorodendrales</taxon>
        <taxon>Chlorodendraceae</taxon>
        <taxon>Tetraselmis</taxon>
    </lineage>
</organism>
<reference evidence="2" key="1">
    <citation type="submission" date="2014-05" db="EMBL/GenBank/DDBJ databases">
        <title>The transcriptome of the halophilic microalga Tetraselmis sp. GSL018 isolated from the Great Salt Lake, Utah.</title>
        <authorList>
            <person name="Jinkerson R.E."/>
            <person name="D'Adamo S."/>
            <person name="Posewitz M.C."/>
        </authorList>
    </citation>
    <scope>NUCLEOTIDE SEQUENCE</scope>
    <source>
        <strain evidence="2">GSL018</strain>
    </source>
</reference>
<sequence length="110" mass="11221">GAAPAARAAGLRRRIPAARLDAAPHGAGSGPRRAGHRTPQAGALRLGTEGQPQPRGGDCREGRQRVQLGGGPAQPGPGEADGPRGGAQRPGGRLAQACPLAHRLFRLPRR</sequence>
<name>A0A061S0Q2_9CHLO</name>
<accession>A0A061S0Q2</accession>
<protein>
    <submittedName>
        <fullName evidence="2">Uncharacterized protein</fullName>
    </submittedName>
</protein>
<evidence type="ECO:0000256" key="1">
    <source>
        <dbReference type="SAM" id="MobiDB-lite"/>
    </source>
</evidence>
<feature type="region of interest" description="Disordered" evidence="1">
    <location>
        <begin position="1"/>
        <end position="100"/>
    </location>
</feature>
<evidence type="ECO:0000313" key="2">
    <source>
        <dbReference type="EMBL" id="JAC77818.1"/>
    </source>
</evidence>